<dbReference type="Pfam" id="PF04447">
    <property type="entry name" value="dATP-dGTP_PPHyd"/>
    <property type="match status" value="1"/>
</dbReference>
<dbReference type="GO" id="GO:0007059">
    <property type="term" value="P:chromosome segregation"/>
    <property type="evidence" value="ECO:0007669"/>
    <property type="project" value="TreeGrafter"/>
</dbReference>
<feature type="compositionally biased region" description="Basic and acidic residues" evidence="1">
    <location>
        <begin position="242"/>
        <end position="253"/>
    </location>
</feature>
<dbReference type="InterPro" id="IPR050336">
    <property type="entry name" value="Chromosome_partition/occlusion"/>
</dbReference>
<dbReference type="PANTHER" id="PTHR33375">
    <property type="entry name" value="CHROMOSOME-PARTITIONING PROTEIN PARB-RELATED"/>
    <property type="match status" value="1"/>
</dbReference>
<protein>
    <submittedName>
        <fullName evidence="4">Protein of uncharacterized function (DUF550)</fullName>
    </submittedName>
</protein>
<reference evidence="4 5" key="1">
    <citation type="submission" date="2016-03" db="EMBL/GenBank/DDBJ databases">
        <authorList>
            <consortium name="Pathogen Informatics"/>
        </authorList>
    </citation>
    <scope>NUCLEOTIDE SEQUENCE [LARGE SCALE GENOMIC DNA]</scope>
    <source>
        <strain evidence="4 5">NCTC13364</strain>
    </source>
</reference>
<accession>A0A157RM33</accession>
<gene>
    <name evidence="4" type="ORF">SAMEA1982600_05213</name>
</gene>
<evidence type="ECO:0000313" key="4">
    <source>
        <dbReference type="EMBL" id="SAI59060.1"/>
    </source>
</evidence>
<dbReference type="AlphaFoldDB" id="A0A157RM33"/>
<feature type="domain" description="dATP/dGTP diphosphohydrolase MazZ" evidence="2">
    <location>
        <begin position="289"/>
        <end position="377"/>
    </location>
</feature>
<proteinExistence type="predicted"/>
<evidence type="ECO:0000313" key="5">
    <source>
        <dbReference type="Proteomes" id="UP000077037"/>
    </source>
</evidence>
<feature type="region of interest" description="Disordered" evidence="1">
    <location>
        <begin position="226"/>
        <end position="270"/>
    </location>
</feature>
<evidence type="ECO:0000259" key="3">
    <source>
        <dbReference type="Pfam" id="PF17762"/>
    </source>
</evidence>
<dbReference type="InterPro" id="IPR007538">
    <property type="entry name" value="dATP/dGTP_dipphydrolase_MazZ"/>
</dbReference>
<dbReference type="PANTHER" id="PTHR33375:SF1">
    <property type="entry name" value="CHROMOSOME-PARTITIONING PROTEIN PARB-RELATED"/>
    <property type="match status" value="1"/>
</dbReference>
<dbReference type="Gene3D" id="1.10.10.2830">
    <property type="match status" value="1"/>
</dbReference>
<sequence>MAISIEFSLPMMNGNVKAAMAAAGAKSADGWKVPRDRIVVMPGFNVRDKDSELYKANVRTIANSIKAEGFYPHKPMSGFVRKREDGTEEICVTDGHTRLDGYDLAVSEGYDGDNKLPMAIHPRGTNLEDMNVGLYKSNTGSPLQPLELAALCKRLIQGGRDEAEVAKRLDLDVGYVRDLLDLIAAPADVRDPIRNGLVAATTARKVLKTHGANAGAVLADGIAKAKSEGKTRATPKHMAKAQKSEQRTPKKEAPTAGQPPEAKQAATSAPVADSSTSSLIALLSAQQAFSLATFGPGPRAASLIAHLRKELWDAETSPDSTEAWIDLVLLGLDGALRSAGGRTPEQVADALVAKLGINKTRVWPDWRSVPDGTPIEHIRENEMPEVQP</sequence>
<dbReference type="Proteomes" id="UP000077037">
    <property type="component" value="Unassembled WGS sequence"/>
</dbReference>
<name>A0A157RM33_9BORD</name>
<dbReference type="GO" id="GO:0005694">
    <property type="term" value="C:chromosome"/>
    <property type="evidence" value="ECO:0007669"/>
    <property type="project" value="TreeGrafter"/>
</dbReference>
<feature type="domain" description="ParB/Spo0J HTH" evidence="3">
    <location>
        <begin position="143"/>
        <end position="225"/>
    </location>
</feature>
<evidence type="ECO:0000259" key="2">
    <source>
        <dbReference type="Pfam" id="PF04447"/>
    </source>
</evidence>
<dbReference type="Pfam" id="PF17762">
    <property type="entry name" value="HTH_ParB"/>
    <property type="match status" value="1"/>
</dbReference>
<organism evidence="4 5">
    <name type="scientific">Bordetella ansorpii</name>
    <dbReference type="NCBI Taxonomy" id="288768"/>
    <lineage>
        <taxon>Bacteria</taxon>
        <taxon>Pseudomonadati</taxon>
        <taxon>Pseudomonadota</taxon>
        <taxon>Betaproteobacteria</taxon>
        <taxon>Burkholderiales</taxon>
        <taxon>Alcaligenaceae</taxon>
        <taxon>Bordetella</taxon>
    </lineage>
</organism>
<dbReference type="SUPFAM" id="SSF109709">
    <property type="entry name" value="KorB DNA-binding domain-like"/>
    <property type="match status" value="1"/>
</dbReference>
<dbReference type="EMBL" id="FKBS01000029">
    <property type="protein sequence ID" value="SAI59060.1"/>
    <property type="molecule type" value="Genomic_DNA"/>
</dbReference>
<dbReference type="InterPro" id="IPR041468">
    <property type="entry name" value="HTH_ParB/Spo0J"/>
</dbReference>
<dbReference type="RefSeq" id="WP_066420967.1">
    <property type="nucleotide sequence ID" value="NZ_FKBS01000029.1"/>
</dbReference>
<evidence type="ECO:0000256" key="1">
    <source>
        <dbReference type="SAM" id="MobiDB-lite"/>
    </source>
</evidence>